<keyword evidence="2" id="KW-0378">Hydrolase</keyword>
<dbReference type="SMART" id="SM00471">
    <property type="entry name" value="HDc"/>
    <property type="match status" value="1"/>
</dbReference>
<evidence type="ECO:0000259" key="1">
    <source>
        <dbReference type="SMART" id="SM00471"/>
    </source>
</evidence>
<reference evidence="2" key="1">
    <citation type="submission" date="2023-02" db="EMBL/GenBank/DDBJ databases">
        <title>Gut commensal Christensenella minuta modulates host metabolism via a new class of secondary bile acids.</title>
        <authorList>
            <person name="Liu C."/>
        </authorList>
    </citation>
    <scope>NUCLEOTIDE SEQUENCE</scope>
    <source>
        <strain evidence="2">CA70</strain>
    </source>
</reference>
<dbReference type="GO" id="GO:0002953">
    <property type="term" value="F:5'-deoxynucleotidase activity"/>
    <property type="evidence" value="ECO:0007669"/>
    <property type="project" value="UniProtKB-EC"/>
</dbReference>
<dbReference type="EMBL" id="CP117826">
    <property type="protein sequence ID" value="XCC62127.1"/>
    <property type="molecule type" value="Genomic_DNA"/>
</dbReference>
<accession>A0AAU8A7P7</accession>
<gene>
    <name evidence="2" type="primary">yfbR</name>
    <name evidence="2" type="ORF">PUP29_11425</name>
</gene>
<proteinExistence type="predicted"/>
<protein>
    <submittedName>
        <fullName evidence="2">5'-deoxynucleotidase</fullName>
        <ecNumber evidence="2">3.1.3.89</ecNumber>
    </submittedName>
</protein>
<dbReference type="EC" id="3.1.3.89" evidence="2"/>
<dbReference type="SUPFAM" id="SSF109604">
    <property type="entry name" value="HD-domain/PDEase-like"/>
    <property type="match status" value="1"/>
</dbReference>
<sequence>MKKSFYAYLSRMRHIRRWGLMRNNMEENVAEHTFSVALIAHALCIIRNTYFGGSVSEKDVLAAALYHEAGEVITGDLPTPIKYFDENITRSYKKIERHAEDTLVSMLPDEMRPQIAPYVRQEADEEVRLLVKAADRLSAYIKCMEELRTGNREFEKACARTREAVEGMKLPEVEYFMEHFLPGYSLTLDELN</sequence>
<dbReference type="Gene3D" id="1.10.3210.10">
    <property type="entry name" value="Hypothetical protein af1432"/>
    <property type="match status" value="1"/>
</dbReference>
<dbReference type="CDD" id="cd00077">
    <property type="entry name" value="HDc"/>
    <property type="match status" value="1"/>
</dbReference>
<dbReference type="AlphaFoldDB" id="A0AAU8A7P7"/>
<dbReference type="InterPro" id="IPR003607">
    <property type="entry name" value="HD/PDEase_dom"/>
</dbReference>
<feature type="domain" description="HD/PDEase" evidence="1">
    <location>
        <begin position="25"/>
        <end position="149"/>
    </location>
</feature>
<evidence type="ECO:0000313" key="2">
    <source>
        <dbReference type="EMBL" id="XCC62127.1"/>
    </source>
</evidence>
<dbReference type="Pfam" id="PF12917">
    <property type="entry name" value="YfbR-like"/>
    <property type="match status" value="1"/>
</dbReference>
<name>A0AAU8A7P7_9FIRM</name>
<dbReference type="NCBIfam" id="NF003009">
    <property type="entry name" value="PRK03826.1"/>
    <property type="match status" value="1"/>
</dbReference>
<organism evidence="2">
    <name type="scientific">Christensenella massiliensis</name>
    <dbReference type="NCBI Taxonomy" id="1805714"/>
    <lineage>
        <taxon>Bacteria</taxon>
        <taxon>Bacillati</taxon>
        <taxon>Bacillota</taxon>
        <taxon>Clostridia</taxon>
        <taxon>Christensenellales</taxon>
        <taxon>Christensenellaceae</taxon>
        <taxon>Christensenella</taxon>
    </lineage>
</organism>
<dbReference type="RefSeq" id="WP_079545651.1">
    <property type="nucleotide sequence ID" value="NZ_CP117826.1"/>
</dbReference>